<dbReference type="HOGENOM" id="CLU_2369658_0_0_6"/>
<keyword evidence="5" id="KW-1185">Reference proteome</keyword>
<protein>
    <submittedName>
        <fullName evidence="4">Uncharacterized protein</fullName>
    </submittedName>
</protein>
<evidence type="ECO:0000256" key="1">
    <source>
        <dbReference type="SAM" id="Coils"/>
    </source>
</evidence>
<evidence type="ECO:0000313" key="5">
    <source>
        <dbReference type="Proteomes" id="UP000004664"/>
    </source>
</evidence>
<gene>
    <name evidence="4" type="ORF">Mettu_3425</name>
</gene>
<sequence>MKAYILLIIVALVSFSPFALAVEEQQQQPLTEKETQERLKQLEKEIDQMRKTKDPQQRRHMMDEHMGHMRGMMNDMGCCAEGEGQHGMQQVVPKQ</sequence>
<evidence type="ECO:0000256" key="3">
    <source>
        <dbReference type="SAM" id="SignalP"/>
    </source>
</evidence>
<dbReference type="AlphaFoldDB" id="G3IZC2"/>
<name>G3IZC2_METTV</name>
<organism evidence="4 5">
    <name type="scientific">Methylobacter tundripaludum (strain ATCC BAA-1195 / DSM 17260 / SV96)</name>
    <dbReference type="NCBI Taxonomy" id="697282"/>
    <lineage>
        <taxon>Bacteria</taxon>
        <taxon>Pseudomonadati</taxon>
        <taxon>Pseudomonadota</taxon>
        <taxon>Gammaproteobacteria</taxon>
        <taxon>Methylococcales</taxon>
        <taxon>Methylococcaceae</taxon>
        <taxon>Methylobacter</taxon>
    </lineage>
</organism>
<reference evidence="4 5" key="1">
    <citation type="submission" date="2011-06" db="EMBL/GenBank/DDBJ databases">
        <title>Genomic sequence of Methylobacter tundripaludum SV96.</title>
        <authorList>
            <consortium name="US DOE Joint Genome Institute"/>
            <person name="Lucas S."/>
            <person name="Han J."/>
            <person name="Lapidus A."/>
            <person name="Cheng J.-F."/>
            <person name="Goodwin L."/>
            <person name="Pitluck S."/>
            <person name="Held B."/>
            <person name="Detter J.C."/>
            <person name="Han C."/>
            <person name="Tapia R."/>
            <person name="Land M."/>
            <person name="Hauser L."/>
            <person name="Kyrpides N."/>
            <person name="Ivanova N."/>
            <person name="Ovchinnikova G."/>
            <person name="Pagani I."/>
            <person name="Klotz M.G."/>
            <person name="Dispirito A.A."/>
            <person name="Murrell J.C."/>
            <person name="Dunfield P."/>
            <person name="Kalyuzhnaya M.G."/>
            <person name="Svenning M."/>
            <person name="Trotsenko Y.A."/>
            <person name="Stein L.Y."/>
            <person name="Woyke T."/>
        </authorList>
    </citation>
    <scope>NUCLEOTIDE SEQUENCE [LARGE SCALE GENOMIC DNA]</scope>
    <source>
        <strain evidence="5">ATCC BAA-1195 / DSM 17260 / SV96</strain>
    </source>
</reference>
<keyword evidence="3" id="KW-0732">Signal</keyword>
<feature type="region of interest" description="Disordered" evidence="2">
    <location>
        <begin position="69"/>
        <end position="95"/>
    </location>
</feature>
<accession>G3IZC2</accession>
<proteinExistence type="predicted"/>
<feature type="coiled-coil region" evidence="1">
    <location>
        <begin position="32"/>
        <end position="59"/>
    </location>
</feature>
<dbReference type="RefSeq" id="WP_006892586.1">
    <property type="nucleotide sequence ID" value="NZ_JH109153.1"/>
</dbReference>
<feature type="signal peptide" evidence="3">
    <location>
        <begin position="1"/>
        <end position="21"/>
    </location>
</feature>
<evidence type="ECO:0000256" key="2">
    <source>
        <dbReference type="SAM" id="MobiDB-lite"/>
    </source>
</evidence>
<evidence type="ECO:0000313" key="4">
    <source>
        <dbReference type="EMBL" id="EGW20294.1"/>
    </source>
</evidence>
<keyword evidence="1" id="KW-0175">Coiled coil</keyword>
<dbReference type="Proteomes" id="UP000004664">
    <property type="component" value="Unassembled WGS sequence"/>
</dbReference>
<dbReference type="EMBL" id="JH109153">
    <property type="protein sequence ID" value="EGW20294.1"/>
    <property type="molecule type" value="Genomic_DNA"/>
</dbReference>
<feature type="chain" id="PRO_5003445623" evidence="3">
    <location>
        <begin position="22"/>
        <end position="95"/>
    </location>
</feature>
<dbReference type="OrthoDB" id="9987625at2"/>